<dbReference type="Proteomes" id="UP000504635">
    <property type="component" value="Unplaced"/>
</dbReference>
<evidence type="ECO:0000313" key="2">
    <source>
        <dbReference type="Proteomes" id="UP000504635"/>
    </source>
</evidence>
<sequence length="335" mass="35913">MLLKLAGIIFGSIFLLNYVNGQFCECKNRASALGLSDAPVEVPPGSWVVRPKSLQKPAVILPLYGSLFKGPCFRRHTIVKPAVVTNPVYLQDTSTLVPINPEIPAHESPSPVVLPTFSKPEGYQAIDVANAYQQACTGNVLPSAAPADAVSLALAYKLAQNSIEKKIAEDKLYFGFKKLPIEQPCPKIVAPKITKQLLPEGSLYTLNGEIVELKAPKEADLTPEDLEQEAAEELIDLALSEEYEASLPPVKQPSLTELGYAPAKIKAATFVDIPSYPASRPAPVSQPVVSAAPCNDGFQAGSVIVEDIPAESEPVIKKIEKLVEALPAVVCDIPQ</sequence>
<organism evidence="2 3">
    <name type="scientific">Sitophilus oryzae</name>
    <name type="common">Rice weevil</name>
    <name type="synonym">Curculio oryzae</name>
    <dbReference type="NCBI Taxonomy" id="7048"/>
    <lineage>
        <taxon>Eukaryota</taxon>
        <taxon>Metazoa</taxon>
        <taxon>Ecdysozoa</taxon>
        <taxon>Arthropoda</taxon>
        <taxon>Hexapoda</taxon>
        <taxon>Insecta</taxon>
        <taxon>Pterygota</taxon>
        <taxon>Neoptera</taxon>
        <taxon>Endopterygota</taxon>
        <taxon>Coleoptera</taxon>
        <taxon>Polyphaga</taxon>
        <taxon>Cucujiformia</taxon>
        <taxon>Curculionidae</taxon>
        <taxon>Dryophthorinae</taxon>
        <taxon>Sitophilus</taxon>
    </lineage>
</organism>
<gene>
    <name evidence="3" type="primary">LOC115876018</name>
</gene>
<feature type="chain" id="PRO_5027037451" evidence="1">
    <location>
        <begin position="22"/>
        <end position="335"/>
    </location>
</feature>
<dbReference type="GeneID" id="115876018"/>
<reference evidence="3" key="1">
    <citation type="submission" date="2025-08" db="UniProtKB">
        <authorList>
            <consortium name="RefSeq"/>
        </authorList>
    </citation>
    <scope>IDENTIFICATION</scope>
    <source>
        <tissue evidence="3">Gonads</tissue>
    </source>
</reference>
<dbReference type="InParanoid" id="A0A6J2X8I2"/>
<proteinExistence type="predicted"/>
<evidence type="ECO:0000313" key="3">
    <source>
        <dbReference type="RefSeq" id="XP_030747543.1"/>
    </source>
</evidence>
<keyword evidence="1" id="KW-0732">Signal</keyword>
<feature type="signal peptide" evidence="1">
    <location>
        <begin position="1"/>
        <end position="21"/>
    </location>
</feature>
<keyword evidence="2" id="KW-1185">Reference proteome</keyword>
<evidence type="ECO:0000256" key="1">
    <source>
        <dbReference type="SAM" id="SignalP"/>
    </source>
</evidence>
<name>A0A6J2X8I2_SITOR</name>
<dbReference type="AlphaFoldDB" id="A0A6J2X8I2"/>
<protein>
    <submittedName>
        <fullName evidence="3">Uncharacterized protein LOC115876018</fullName>
    </submittedName>
</protein>
<accession>A0A6J2X8I2</accession>
<dbReference type="OrthoDB" id="6612717at2759"/>
<dbReference type="RefSeq" id="XP_030747543.1">
    <property type="nucleotide sequence ID" value="XM_030891683.1"/>
</dbReference>
<dbReference type="KEGG" id="soy:115876018"/>